<comment type="caution">
    <text evidence="1">The sequence shown here is derived from an EMBL/GenBank/DDBJ whole genome shotgun (WGS) entry which is preliminary data.</text>
</comment>
<evidence type="ECO:0000313" key="1">
    <source>
        <dbReference type="EMBL" id="CAG8720204.1"/>
    </source>
</evidence>
<proteinExistence type="predicted"/>
<gene>
    <name evidence="1" type="ORF">DHETER_LOCUS12783</name>
</gene>
<sequence>TMAGGVANCQFWERELDRHCRLYELSNKERISVAAASKLLANV</sequence>
<name>A0ACA9PW39_9GLOM</name>
<accession>A0ACA9PW39</accession>
<dbReference type="Proteomes" id="UP000789702">
    <property type="component" value="Unassembled WGS sequence"/>
</dbReference>
<feature type="non-terminal residue" evidence="1">
    <location>
        <position position="43"/>
    </location>
</feature>
<keyword evidence="2" id="KW-1185">Reference proteome</keyword>
<organism evidence="1 2">
    <name type="scientific">Dentiscutata heterogama</name>
    <dbReference type="NCBI Taxonomy" id="1316150"/>
    <lineage>
        <taxon>Eukaryota</taxon>
        <taxon>Fungi</taxon>
        <taxon>Fungi incertae sedis</taxon>
        <taxon>Mucoromycota</taxon>
        <taxon>Glomeromycotina</taxon>
        <taxon>Glomeromycetes</taxon>
        <taxon>Diversisporales</taxon>
        <taxon>Gigasporaceae</taxon>
        <taxon>Dentiscutata</taxon>
    </lineage>
</organism>
<feature type="non-terminal residue" evidence="1">
    <location>
        <position position="1"/>
    </location>
</feature>
<reference evidence="1" key="1">
    <citation type="submission" date="2021-06" db="EMBL/GenBank/DDBJ databases">
        <authorList>
            <person name="Kallberg Y."/>
            <person name="Tangrot J."/>
            <person name="Rosling A."/>
        </authorList>
    </citation>
    <scope>NUCLEOTIDE SEQUENCE</scope>
    <source>
        <strain evidence="1">IL203A</strain>
    </source>
</reference>
<evidence type="ECO:0000313" key="2">
    <source>
        <dbReference type="Proteomes" id="UP000789702"/>
    </source>
</evidence>
<dbReference type="EMBL" id="CAJVPU010032635">
    <property type="protein sequence ID" value="CAG8720204.1"/>
    <property type="molecule type" value="Genomic_DNA"/>
</dbReference>
<protein>
    <submittedName>
        <fullName evidence="1">213_t:CDS:1</fullName>
    </submittedName>
</protein>